<dbReference type="Pfam" id="PF00512">
    <property type="entry name" value="HisKA"/>
    <property type="match status" value="1"/>
</dbReference>
<keyword evidence="7 18" id="KW-0597">Phosphoprotein</keyword>
<dbReference type="CDD" id="cd00082">
    <property type="entry name" value="HisKA"/>
    <property type="match status" value="1"/>
</dbReference>
<dbReference type="SMART" id="SM00387">
    <property type="entry name" value="HATPase_c"/>
    <property type="match status" value="1"/>
</dbReference>
<dbReference type="PRINTS" id="PR00344">
    <property type="entry name" value="BCTRLSENSOR"/>
</dbReference>
<proteinExistence type="inferred from homology"/>
<sequence length="735" mass="82579">MTRSLRLTMVAMFIPLLALSILFLFLIGWLNRDIASGIKAEPLWLFPLAASIVLTAVASLSYWVMRLKLQPILELEKQRKNERERRRSMMSASVHSVLLVDSAGRMRYVNPAAKRLFGIDHLTEEAIFIDEYLTTNSGLRMKQGIAEVMDTGYVSLSLELRRPDDSRANVDASLSLLSSLDCDNERCITVVMKDLSPQIRLAEEYKAAMEQAEQSNRSKSGFLARVSHEIRTPLHAVIGLSQLMDDSELGKQQQEYLSQIRVISRNLVRTLNDLLDFSKLESDKLSMENVEFRLEHTLDHLKHMMLALVGNKPISIRISKDRAVPDTLFGDPVRIEQVLYNLASNAIKFTDHGEIELLVELERGENNELYALYSVRDTGIGMTEQQLMQLFIPYRQVNSTLQRQYGGTGLGLVISKTLVELMGGQLEAASEHGQGSVFRFRLPMIGSCQESARGHAPRTGSSDGRLLDKLASVLLIEDHEISRMIASKMLRSLHCEVYEAENANEAFELLKDIGSRIDLVLMDLHMPGIDGISAVRTIRSFPEYKSIPIVIQTADTTMEQHNRCLAAGANEVLTKPVEMVHLKQVLERWIGAALREQAPASAPDPQASLKLEGLNVADAIVRVDGRIPFYVAMLTRFQERYRELIPALRRSLEAEEFAGTRRVLHTFRGAASHLSAQEVYAAATRLEDSLKTPREDRMALLDELDVQLQIVFQSIDKYKKSISLANISDTGGDLH</sequence>
<keyword evidence="8" id="KW-0808">Transferase</keyword>
<comment type="similarity">
    <text evidence="3">In the N-terminal section; belongs to the phytochrome family.</text>
</comment>
<keyword evidence="25" id="KW-1185">Reference proteome</keyword>
<organism evidence="24 25">
    <name type="scientific">Cohnella thailandensis</name>
    <dbReference type="NCBI Taxonomy" id="557557"/>
    <lineage>
        <taxon>Bacteria</taxon>
        <taxon>Bacillati</taxon>
        <taxon>Bacillota</taxon>
        <taxon>Bacilli</taxon>
        <taxon>Bacillales</taxon>
        <taxon>Paenibacillaceae</taxon>
        <taxon>Cohnella</taxon>
    </lineage>
</organism>
<dbReference type="Proteomes" id="UP000535838">
    <property type="component" value="Unassembled WGS sequence"/>
</dbReference>
<evidence type="ECO:0000313" key="24">
    <source>
        <dbReference type="EMBL" id="MBB6637016.1"/>
    </source>
</evidence>
<dbReference type="SUPFAM" id="SSF52172">
    <property type="entry name" value="CheY-like"/>
    <property type="match status" value="1"/>
</dbReference>
<keyword evidence="5" id="KW-1003">Cell membrane</keyword>
<evidence type="ECO:0000313" key="25">
    <source>
        <dbReference type="Proteomes" id="UP000535838"/>
    </source>
</evidence>
<dbReference type="Pfam" id="PF00072">
    <property type="entry name" value="Response_reg"/>
    <property type="match status" value="1"/>
</dbReference>
<keyword evidence="14" id="KW-0902">Two-component regulatory system</keyword>
<dbReference type="FunFam" id="3.30.565.10:FF:000010">
    <property type="entry name" value="Sensor histidine kinase RcsC"/>
    <property type="match status" value="1"/>
</dbReference>
<evidence type="ECO:0000259" key="23">
    <source>
        <dbReference type="PROSITE" id="PS50894"/>
    </source>
</evidence>
<dbReference type="SMART" id="SM00091">
    <property type="entry name" value="PAS"/>
    <property type="match status" value="1"/>
</dbReference>
<dbReference type="CDD" id="cd16922">
    <property type="entry name" value="HATPase_EvgS-ArcB-TorS-like"/>
    <property type="match status" value="1"/>
</dbReference>
<dbReference type="PANTHER" id="PTHR43047">
    <property type="entry name" value="TWO-COMPONENT HISTIDINE PROTEIN KINASE"/>
    <property type="match status" value="1"/>
</dbReference>
<feature type="domain" description="Histidine kinase" evidence="20">
    <location>
        <begin position="225"/>
        <end position="446"/>
    </location>
</feature>
<evidence type="ECO:0000256" key="8">
    <source>
        <dbReference type="ARBA" id="ARBA00022679"/>
    </source>
</evidence>
<evidence type="ECO:0000256" key="2">
    <source>
        <dbReference type="ARBA" id="ARBA00004429"/>
    </source>
</evidence>
<evidence type="ECO:0000256" key="1">
    <source>
        <dbReference type="ARBA" id="ARBA00000085"/>
    </source>
</evidence>
<dbReference type="RefSeq" id="WP_185122207.1">
    <property type="nucleotide sequence ID" value="NZ_JACJVQ010000019.1"/>
</dbReference>
<keyword evidence="13 19" id="KW-1133">Transmembrane helix</keyword>
<comment type="catalytic activity">
    <reaction evidence="1">
        <text>ATP + protein L-histidine = ADP + protein N-phospho-L-histidine.</text>
        <dbReference type="EC" id="2.7.13.3"/>
    </reaction>
</comment>
<evidence type="ECO:0000259" key="20">
    <source>
        <dbReference type="PROSITE" id="PS50109"/>
    </source>
</evidence>
<dbReference type="CDD" id="cd17546">
    <property type="entry name" value="REC_hyHK_CKI1_RcsC-like"/>
    <property type="match status" value="1"/>
</dbReference>
<dbReference type="PROSITE" id="PS50110">
    <property type="entry name" value="RESPONSE_REGULATORY"/>
    <property type="match status" value="1"/>
</dbReference>
<keyword evidence="9 19" id="KW-0812">Transmembrane</keyword>
<evidence type="ECO:0000256" key="18">
    <source>
        <dbReference type="PROSITE-ProRule" id="PRU00169"/>
    </source>
</evidence>
<evidence type="ECO:0000256" key="12">
    <source>
        <dbReference type="ARBA" id="ARBA00022840"/>
    </source>
</evidence>
<accession>A0A841T2D7</accession>
<dbReference type="PROSITE" id="PS50894">
    <property type="entry name" value="HPT"/>
    <property type="match status" value="1"/>
</dbReference>
<evidence type="ECO:0000256" key="16">
    <source>
        <dbReference type="ARBA" id="ARBA00074306"/>
    </source>
</evidence>
<dbReference type="InterPro" id="IPR005467">
    <property type="entry name" value="His_kinase_dom"/>
</dbReference>
<evidence type="ECO:0000259" key="22">
    <source>
        <dbReference type="PROSITE" id="PS50112"/>
    </source>
</evidence>
<dbReference type="InterPro" id="IPR011006">
    <property type="entry name" value="CheY-like_superfamily"/>
</dbReference>
<evidence type="ECO:0000256" key="15">
    <source>
        <dbReference type="ARBA" id="ARBA00023136"/>
    </source>
</evidence>
<evidence type="ECO:0000256" key="13">
    <source>
        <dbReference type="ARBA" id="ARBA00022989"/>
    </source>
</evidence>
<dbReference type="GO" id="GO:0005886">
    <property type="term" value="C:plasma membrane"/>
    <property type="evidence" value="ECO:0007669"/>
    <property type="project" value="UniProtKB-SubCell"/>
</dbReference>
<evidence type="ECO:0000256" key="5">
    <source>
        <dbReference type="ARBA" id="ARBA00022475"/>
    </source>
</evidence>
<evidence type="ECO:0000256" key="7">
    <source>
        <dbReference type="ARBA" id="ARBA00022553"/>
    </source>
</evidence>
<dbReference type="InterPro" id="IPR004358">
    <property type="entry name" value="Sig_transdc_His_kin-like_C"/>
</dbReference>
<name>A0A841T2D7_9BACL</name>
<evidence type="ECO:0000259" key="21">
    <source>
        <dbReference type="PROSITE" id="PS50110"/>
    </source>
</evidence>
<dbReference type="Pfam" id="PF02518">
    <property type="entry name" value="HATPase_c"/>
    <property type="match status" value="1"/>
</dbReference>
<evidence type="ECO:0000256" key="6">
    <source>
        <dbReference type="ARBA" id="ARBA00022519"/>
    </source>
</evidence>
<dbReference type="PROSITE" id="PS50112">
    <property type="entry name" value="PAS"/>
    <property type="match status" value="1"/>
</dbReference>
<dbReference type="SMART" id="SM00448">
    <property type="entry name" value="REC"/>
    <property type="match status" value="1"/>
</dbReference>
<keyword evidence="12" id="KW-0067">ATP-binding</keyword>
<dbReference type="CDD" id="cd00088">
    <property type="entry name" value="HPT"/>
    <property type="match status" value="1"/>
</dbReference>
<dbReference type="Pfam" id="PF01627">
    <property type="entry name" value="Hpt"/>
    <property type="match status" value="1"/>
</dbReference>
<comment type="caution">
    <text evidence="24">The sequence shown here is derived from an EMBL/GenBank/DDBJ whole genome shotgun (WGS) entry which is preliminary data.</text>
</comment>
<dbReference type="SUPFAM" id="SSF55874">
    <property type="entry name" value="ATPase domain of HSP90 chaperone/DNA topoisomerase II/histidine kinase"/>
    <property type="match status" value="1"/>
</dbReference>
<dbReference type="GO" id="GO:0005524">
    <property type="term" value="F:ATP binding"/>
    <property type="evidence" value="ECO:0007669"/>
    <property type="project" value="UniProtKB-KW"/>
</dbReference>
<dbReference type="SUPFAM" id="SSF47226">
    <property type="entry name" value="Histidine-containing phosphotransfer domain, HPT domain"/>
    <property type="match status" value="1"/>
</dbReference>
<comment type="subcellular location">
    <subcellularLocation>
        <location evidence="2">Cell inner membrane</location>
        <topology evidence="2">Multi-pass membrane protein</topology>
    </subcellularLocation>
</comment>
<evidence type="ECO:0000256" key="14">
    <source>
        <dbReference type="ARBA" id="ARBA00023012"/>
    </source>
</evidence>
<dbReference type="InterPro" id="IPR035965">
    <property type="entry name" value="PAS-like_dom_sf"/>
</dbReference>
<reference evidence="24 25" key="1">
    <citation type="submission" date="2020-08" db="EMBL/GenBank/DDBJ databases">
        <title>Cohnella phylogeny.</title>
        <authorList>
            <person name="Dunlap C."/>
        </authorList>
    </citation>
    <scope>NUCLEOTIDE SEQUENCE [LARGE SCALE GENOMIC DNA]</scope>
    <source>
        <strain evidence="24 25">DSM 25241</strain>
    </source>
</reference>
<dbReference type="EC" id="2.7.13.3" evidence="4"/>
<dbReference type="Gene3D" id="3.30.450.20">
    <property type="entry name" value="PAS domain"/>
    <property type="match status" value="1"/>
</dbReference>
<dbReference type="InterPro" id="IPR036097">
    <property type="entry name" value="HisK_dim/P_sf"/>
</dbReference>
<dbReference type="Gene3D" id="1.10.287.130">
    <property type="match status" value="1"/>
</dbReference>
<dbReference type="InterPro" id="IPR036890">
    <property type="entry name" value="HATPase_C_sf"/>
</dbReference>
<dbReference type="InterPro" id="IPR000014">
    <property type="entry name" value="PAS"/>
</dbReference>
<feature type="modified residue" description="Phosphohistidine" evidence="17">
    <location>
        <position position="665"/>
    </location>
</feature>
<dbReference type="EMBL" id="JACJVQ010000019">
    <property type="protein sequence ID" value="MBB6637016.1"/>
    <property type="molecule type" value="Genomic_DNA"/>
</dbReference>
<evidence type="ECO:0000256" key="3">
    <source>
        <dbReference type="ARBA" id="ARBA00006402"/>
    </source>
</evidence>
<feature type="modified residue" description="4-aspartylphosphate" evidence="18">
    <location>
        <position position="523"/>
    </location>
</feature>
<dbReference type="GO" id="GO:0000155">
    <property type="term" value="F:phosphorelay sensor kinase activity"/>
    <property type="evidence" value="ECO:0007669"/>
    <property type="project" value="InterPro"/>
</dbReference>
<feature type="transmembrane region" description="Helical" evidence="19">
    <location>
        <begin position="43"/>
        <end position="65"/>
    </location>
</feature>
<dbReference type="InterPro" id="IPR036641">
    <property type="entry name" value="HPT_dom_sf"/>
</dbReference>
<evidence type="ECO:0000256" key="4">
    <source>
        <dbReference type="ARBA" id="ARBA00012438"/>
    </source>
</evidence>
<dbReference type="InterPro" id="IPR008207">
    <property type="entry name" value="Sig_transdc_His_kin_Hpt_dom"/>
</dbReference>
<dbReference type="Gene3D" id="3.40.50.2300">
    <property type="match status" value="1"/>
</dbReference>
<dbReference type="InterPro" id="IPR001789">
    <property type="entry name" value="Sig_transdc_resp-reg_receiver"/>
</dbReference>
<keyword evidence="6" id="KW-0997">Cell inner membrane</keyword>
<feature type="domain" description="HPt" evidence="23">
    <location>
        <begin position="626"/>
        <end position="725"/>
    </location>
</feature>
<dbReference type="SUPFAM" id="SSF55785">
    <property type="entry name" value="PYP-like sensor domain (PAS domain)"/>
    <property type="match status" value="1"/>
</dbReference>
<dbReference type="InterPro" id="IPR003594">
    <property type="entry name" value="HATPase_dom"/>
</dbReference>
<keyword evidence="10" id="KW-0547">Nucleotide-binding</keyword>
<dbReference type="InterPro" id="IPR003661">
    <property type="entry name" value="HisK_dim/P_dom"/>
</dbReference>
<evidence type="ECO:0000256" key="10">
    <source>
        <dbReference type="ARBA" id="ARBA00022741"/>
    </source>
</evidence>
<protein>
    <recommendedName>
        <fullName evidence="16">Circadian input-output histidine kinase CikA</fullName>
        <ecNumber evidence="4">2.7.13.3</ecNumber>
    </recommendedName>
</protein>
<evidence type="ECO:0000256" key="11">
    <source>
        <dbReference type="ARBA" id="ARBA00022777"/>
    </source>
</evidence>
<keyword evidence="15 19" id="KW-0472">Membrane</keyword>
<evidence type="ECO:0000256" key="17">
    <source>
        <dbReference type="PROSITE-ProRule" id="PRU00110"/>
    </source>
</evidence>
<feature type="domain" description="PAS" evidence="22">
    <location>
        <begin position="82"/>
        <end position="119"/>
    </location>
</feature>
<gene>
    <name evidence="24" type="ORF">H7B67_23045</name>
</gene>
<keyword evidence="11" id="KW-0418">Kinase</keyword>
<feature type="domain" description="Response regulatory" evidence="21">
    <location>
        <begin position="472"/>
        <end position="590"/>
    </location>
</feature>
<dbReference type="SMART" id="SM00388">
    <property type="entry name" value="HisKA"/>
    <property type="match status" value="1"/>
</dbReference>
<dbReference type="PROSITE" id="PS50109">
    <property type="entry name" value="HIS_KIN"/>
    <property type="match status" value="1"/>
</dbReference>
<evidence type="ECO:0000256" key="19">
    <source>
        <dbReference type="SAM" id="Phobius"/>
    </source>
</evidence>
<dbReference type="Gene3D" id="1.20.120.160">
    <property type="entry name" value="HPT domain"/>
    <property type="match status" value="1"/>
</dbReference>
<feature type="transmembrane region" description="Helical" evidence="19">
    <location>
        <begin position="7"/>
        <end position="31"/>
    </location>
</feature>
<dbReference type="Gene3D" id="3.30.565.10">
    <property type="entry name" value="Histidine kinase-like ATPase, C-terminal domain"/>
    <property type="match status" value="1"/>
</dbReference>
<dbReference type="AlphaFoldDB" id="A0A841T2D7"/>
<dbReference type="SUPFAM" id="SSF47384">
    <property type="entry name" value="Homodimeric domain of signal transducing histidine kinase"/>
    <property type="match status" value="1"/>
</dbReference>
<evidence type="ECO:0000256" key="9">
    <source>
        <dbReference type="ARBA" id="ARBA00022692"/>
    </source>
</evidence>